<dbReference type="PRINTS" id="PR00662">
    <property type="entry name" value="G6PISOMERASE"/>
</dbReference>
<dbReference type="InterPro" id="IPR046348">
    <property type="entry name" value="SIS_dom_sf"/>
</dbReference>
<gene>
    <name evidence="5" type="ORF">GA0070620_6281</name>
</gene>
<dbReference type="EMBL" id="LT598496">
    <property type="protein sequence ID" value="SBV30680.1"/>
    <property type="molecule type" value="Genomic_DNA"/>
</dbReference>
<dbReference type="PROSITE" id="PS51463">
    <property type="entry name" value="P_GLUCOSE_ISOMERASE_3"/>
    <property type="match status" value="1"/>
</dbReference>
<keyword evidence="2 4" id="KW-0324">Glycolysis</keyword>
<protein>
    <recommendedName>
        <fullName evidence="4">Glucose-6-phosphate isomerase</fullName>
        <ecNumber evidence="4">5.3.1.9</ecNumber>
    </recommendedName>
</protein>
<name>A0A1C3NDQ0_9ACTN</name>
<dbReference type="Proteomes" id="UP000199393">
    <property type="component" value="Chromosome I"/>
</dbReference>
<keyword evidence="1 4" id="KW-0312">Gluconeogenesis</keyword>
<dbReference type="GO" id="GO:0005829">
    <property type="term" value="C:cytosol"/>
    <property type="evidence" value="ECO:0007669"/>
    <property type="project" value="TreeGrafter"/>
</dbReference>
<dbReference type="InterPro" id="IPR001672">
    <property type="entry name" value="G6P_Isomerase"/>
</dbReference>
<dbReference type="GO" id="GO:0006094">
    <property type="term" value="P:gluconeogenesis"/>
    <property type="evidence" value="ECO:0007669"/>
    <property type="project" value="UniProtKB-KW"/>
</dbReference>
<dbReference type="AlphaFoldDB" id="A0A1C3NDQ0"/>
<dbReference type="GO" id="GO:0048029">
    <property type="term" value="F:monosaccharide binding"/>
    <property type="evidence" value="ECO:0007669"/>
    <property type="project" value="TreeGrafter"/>
</dbReference>
<evidence type="ECO:0000313" key="6">
    <source>
        <dbReference type="Proteomes" id="UP000199393"/>
    </source>
</evidence>
<keyword evidence="3 4" id="KW-0413">Isomerase</keyword>
<dbReference type="Pfam" id="PF00342">
    <property type="entry name" value="PGI"/>
    <property type="match status" value="1"/>
</dbReference>
<dbReference type="Gene3D" id="3.40.50.10490">
    <property type="entry name" value="Glucose-6-phosphate isomerase like protein, domain 1"/>
    <property type="match status" value="2"/>
</dbReference>
<dbReference type="GO" id="GO:0097367">
    <property type="term" value="F:carbohydrate derivative binding"/>
    <property type="evidence" value="ECO:0007669"/>
    <property type="project" value="InterPro"/>
</dbReference>
<dbReference type="RefSeq" id="WP_091597060.1">
    <property type="nucleotide sequence ID" value="NZ_JBHRWG010000002.1"/>
</dbReference>
<keyword evidence="6" id="KW-1185">Reference proteome</keyword>
<proteinExistence type="inferred from homology"/>
<dbReference type="PANTHER" id="PTHR11469">
    <property type="entry name" value="GLUCOSE-6-PHOSPHATE ISOMERASE"/>
    <property type="match status" value="1"/>
</dbReference>
<dbReference type="PANTHER" id="PTHR11469:SF1">
    <property type="entry name" value="GLUCOSE-6-PHOSPHATE ISOMERASE"/>
    <property type="match status" value="1"/>
</dbReference>
<dbReference type="GO" id="GO:0004347">
    <property type="term" value="F:glucose-6-phosphate isomerase activity"/>
    <property type="evidence" value="ECO:0007669"/>
    <property type="project" value="UniProtKB-EC"/>
</dbReference>
<dbReference type="GO" id="GO:0051156">
    <property type="term" value="P:glucose 6-phosphate metabolic process"/>
    <property type="evidence" value="ECO:0007669"/>
    <property type="project" value="TreeGrafter"/>
</dbReference>
<evidence type="ECO:0000313" key="5">
    <source>
        <dbReference type="EMBL" id="SBV30680.1"/>
    </source>
</evidence>
<evidence type="ECO:0000256" key="1">
    <source>
        <dbReference type="ARBA" id="ARBA00022432"/>
    </source>
</evidence>
<reference evidence="6" key="1">
    <citation type="submission" date="2016-06" db="EMBL/GenBank/DDBJ databases">
        <authorList>
            <person name="Varghese N."/>
        </authorList>
    </citation>
    <scope>NUCLEOTIDE SEQUENCE [LARGE SCALE GENOMIC DNA]</scope>
    <source>
        <strain evidence="6">DSM 45344</strain>
    </source>
</reference>
<sequence length="549" mass="55964">MSDLLSGPAETAAGLSVHGAEAVDKAAPASTRDAVVSAGVPAKLAAKDPSLWGPDAEAEAKIRLGWVDTHQRSRELLPQLAELKAELGDLDHVVLAGMGGSSLAPEVITRTLGKPLTVLDTTDPGQVRAALGDRLERTVVVVASKSGSTVETDSHRRAYWQAFLDAGMTEAEAGRHFVIVTDPGSPLEQTAAEMGAFTVLADPNVGGRYSALTAFGLVPSALAGVEVAELLDQADALAASLGGDRDNPALALGAALGAAATVGRDKVALVSDGTGIDGLGDWAEQLIAESTGKAGVGILPVVVESPQSPGAKGADVLTVSYGGALNAGDVPGGGTDPDVAVNGPLGAQFLAWEYATAVAGVVLGIDPFNQPNVTESKENTNKILSSGLPAESPSFTEGAIEVYAPAGAPGDLAGVLRWLLDGLGDEGYLAVMAYLDRFADADAARLRPLLAEAGGRPVTFGWGPRFLHSTGQYHKGGPQVGSYLQLTGAVSDDLPVPGKPYSFGELQAAQAAGDRQALAGRDRPVLRLHLTDRSAGVAQLLDAAGELRA</sequence>
<organism evidence="5 6">
    <name type="scientific">Micromonospora krabiensis</name>
    <dbReference type="NCBI Taxonomy" id="307121"/>
    <lineage>
        <taxon>Bacteria</taxon>
        <taxon>Bacillati</taxon>
        <taxon>Actinomycetota</taxon>
        <taxon>Actinomycetes</taxon>
        <taxon>Micromonosporales</taxon>
        <taxon>Micromonosporaceae</taxon>
        <taxon>Micromonospora</taxon>
    </lineage>
</organism>
<dbReference type="STRING" id="307121.GA0070620_6281"/>
<dbReference type="OrthoDB" id="140919at2"/>
<dbReference type="SUPFAM" id="SSF53697">
    <property type="entry name" value="SIS domain"/>
    <property type="match status" value="1"/>
</dbReference>
<comment type="catalytic activity">
    <reaction evidence="4">
        <text>alpha-D-glucose 6-phosphate = beta-D-fructose 6-phosphate</text>
        <dbReference type="Rhea" id="RHEA:11816"/>
        <dbReference type="ChEBI" id="CHEBI:57634"/>
        <dbReference type="ChEBI" id="CHEBI:58225"/>
        <dbReference type="EC" id="5.3.1.9"/>
    </reaction>
</comment>
<evidence type="ECO:0000256" key="2">
    <source>
        <dbReference type="ARBA" id="ARBA00023152"/>
    </source>
</evidence>
<dbReference type="PATRIC" id="fig|307121.4.peg.6400"/>
<comment type="pathway">
    <text evidence="4">Carbohydrate degradation; glycolysis; D-glyceraldehyde 3-phosphate and glycerone phosphate from D-glucose: step 2/4.</text>
</comment>
<evidence type="ECO:0000256" key="3">
    <source>
        <dbReference type="ARBA" id="ARBA00023235"/>
    </source>
</evidence>
<accession>A0A1C3NDQ0</accession>
<evidence type="ECO:0000256" key="4">
    <source>
        <dbReference type="RuleBase" id="RU000612"/>
    </source>
</evidence>
<dbReference type="UniPathway" id="UPA00109">
    <property type="reaction ID" value="UER00181"/>
</dbReference>
<dbReference type="EC" id="5.3.1.9" evidence="4"/>
<dbReference type="GO" id="GO:0006096">
    <property type="term" value="P:glycolytic process"/>
    <property type="evidence" value="ECO:0007669"/>
    <property type="project" value="UniProtKB-UniPathway"/>
</dbReference>
<comment type="similarity">
    <text evidence="4">Belongs to the GPI family.</text>
</comment>